<evidence type="ECO:0000313" key="7">
    <source>
        <dbReference type="EMBL" id="SKA64850.1"/>
    </source>
</evidence>
<keyword evidence="3 6" id="KW-0812">Transmembrane</keyword>
<feature type="transmembrane region" description="Helical" evidence="6">
    <location>
        <begin position="138"/>
        <end position="158"/>
    </location>
</feature>
<proteinExistence type="predicted"/>
<evidence type="ECO:0000256" key="4">
    <source>
        <dbReference type="ARBA" id="ARBA00022989"/>
    </source>
</evidence>
<feature type="transmembrane region" description="Helical" evidence="6">
    <location>
        <begin position="115"/>
        <end position="132"/>
    </location>
</feature>
<keyword evidence="5 6" id="KW-0472">Membrane</keyword>
<evidence type="ECO:0000256" key="5">
    <source>
        <dbReference type="ARBA" id="ARBA00023136"/>
    </source>
</evidence>
<evidence type="ECO:0000256" key="6">
    <source>
        <dbReference type="SAM" id="Phobius"/>
    </source>
</evidence>
<dbReference type="Proteomes" id="UP000190162">
    <property type="component" value="Unassembled WGS sequence"/>
</dbReference>
<sequence>MLELWAYAIGIMYSPGPVNLLGLHGGVQRKTRQNLGYFAGVSSAMFILFVVMSLLGGSLITASTLPYVSVVGCTYILYIALKLFRSDVSFKTDDADTAHLTYIDGLILQLLNPKGYIATLPIVTIQFPAAGISGFSSLFWIGVLTVLAFGAPASYSIVGALVGKQIEKPIYLRAFTVLMSLLLVYVAIGIAYQHIYLPWVS</sequence>
<evidence type="ECO:0000256" key="1">
    <source>
        <dbReference type="ARBA" id="ARBA00004651"/>
    </source>
</evidence>
<evidence type="ECO:0000256" key="2">
    <source>
        <dbReference type="ARBA" id="ARBA00022475"/>
    </source>
</evidence>
<evidence type="ECO:0000256" key="3">
    <source>
        <dbReference type="ARBA" id="ARBA00022692"/>
    </source>
</evidence>
<comment type="subcellular location">
    <subcellularLocation>
        <location evidence="1">Cell membrane</location>
        <topology evidence="1">Multi-pass membrane protein</topology>
    </subcellularLocation>
</comment>
<feature type="transmembrane region" description="Helical" evidence="6">
    <location>
        <begin position="35"/>
        <end position="59"/>
    </location>
</feature>
<feature type="transmembrane region" description="Helical" evidence="6">
    <location>
        <begin position="65"/>
        <end position="84"/>
    </location>
</feature>
<reference evidence="8" key="1">
    <citation type="submission" date="2017-02" db="EMBL/GenBank/DDBJ databases">
        <authorList>
            <person name="Varghese N."/>
            <person name="Submissions S."/>
        </authorList>
    </citation>
    <scope>NUCLEOTIDE SEQUENCE [LARGE SCALE GENOMIC DNA]</scope>
    <source>
        <strain evidence="8">DSM 22720</strain>
    </source>
</reference>
<dbReference type="RefSeq" id="WP_078754048.1">
    <property type="nucleotide sequence ID" value="NZ_FUXU01000075.1"/>
</dbReference>
<accession>A0A1T4VIR6</accession>
<dbReference type="InterPro" id="IPR001123">
    <property type="entry name" value="LeuE-type"/>
</dbReference>
<name>A0A1T4VIR6_9GAMM</name>
<dbReference type="OrthoDB" id="6292618at2"/>
<dbReference type="EMBL" id="FUXU01000075">
    <property type="protein sequence ID" value="SKA64850.1"/>
    <property type="molecule type" value="Genomic_DNA"/>
</dbReference>
<protein>
    <submittedName>
        <fullName evidence="7">Threonine/homoserine/homoserine lactone efflux protein</fullName>
    </submittedName>
</protein>
<dbReference type="Pfam" id="PF01810">
    <property type="entry name" value="LysE"/>
    <property type="match status" value="1"/>
</dbReference>
<feature type="transmembrane region" description="Helical" evidence="6">
    <location>
        <begin position="6"/>
        <end position="23"/>
    </location>
</feature>
<gene>
    <name evidence="7" type="ORF">SAMN02745132_03893</name>
</gene>
<dbReference type="PANTHER" id="PTHR30086">
    <property type="entry name" value="ARGININE EXPORTER PROTEIN ARGO"/>
    <property type="match status" value="1"/>
</dbReference>
<keyword evidence="4 6" id="KW-1133">Transmembrane helix</keyword>
<dbReference type="PANTHER" id="PTHR30086:SF20">
    <property type="entry name" value="ARGININE EXPORTER PROTEIN ARGO-RELATED"/>
    <property type="match status" value="1"/>
</dbReference>
<keyword evidence="2" id="KW-1003">Cell membrane</keyword>
<dbReference type="GO" id="GO:0005886">
    <property type="term" value="C:plasma membrane"/>
    <property type="evidence" value="ECO:0007669"/>
    <property type="project" value="UniProtKB-SubCell"/>
</dbReference>
<keyword evidence="8" id="KW-1185">Reference proteome</keyword>
<evidence type="ECO:0000313" key="8">
    <source>
        <dbReference type="Proteomes" id="UP000190162"/>
    </source>
</evidence>
<feature type="transmembrane region" description="Helical" evidence="6">
    <location>
        <begin position="170"/>
        <end position="192"/>
    </location>
</feature>
<dbReference type="AlphaFoldDB" id="A0A1T4VIR6"/>
<dbReference type="GO" id="GO:0033228">
    <property type="term" value="P:cysteine export across plasma membrane"/>
    <property type="evidence" value="ECO:0007669"/>
    <property type="project" value="TreeGrafter"/>
</dbReference>
<dbReference type="GO" id="GO:0015171">
    <property type="term" value="F:amino acid transmembrane transporter activity"/>
    <property type="evidence" value="ECO:0007669"/>
    <property type="project" value="TreeGrafter"/>
</dbReference>
<organism evidence="7 8">
    <name type="scientific">Enterovibrio nigricans DSM 22720</name>
    <dbReference type="NCBI Taxonomy" id="1121868"/>
    <lineage>
        <taxon>Bacteria</taxon>
        <taxon>Pseudomonadati</taxon>
        <taxon>Pseudomonadota</taxon>
        <taxon>Gammaproteobacteria</taxon>
        <taxon>Vibrionales</taxon>
        <taxon>Vibrionaceae</taxon>
        <taxon>Enterovibrio</taxon>
    </lineage>
</organism>